<reference evidence="3 4" key="1">
    <citation type="journal article" date="2008" name="Nature">
        <title>The Trichoplax genome and the nature of placozoans.</title>
        <authorList>
            <person name="Srivastava M."/>
            <person name="Begovic E."/>
            <person name="Chapman J."/>
            <person name="Putnam N.H."/>
            <person name="Hellsten U."/>
            <person name="Kawashima T."/>
            <person name="Kuo A."/>
            <person name="Mitros T."/>
            <person name="Salamov A."/>
            <person name="Carpenter M.L."/>
            <person name="Signorovitch A.Y."/>
            <person name="Moreno M.A."/>
            <person name="Kamm K."/>
            <person name="Grimwood J."/>
            <person name="Schmutz J."/>
            <person name="Shapiro H."/>
            <person name="Grigoriev I.V."/>
            <person name="Buss L.W."/>
            <person name="Schierwater B."/>
            <person name="Dellaporta S.L."/>
            <person name="Rokhsar D.S."/>
        </authorList>
    </citation>
    <scope>NUCLEOTIDE SEQUENCE [LARGE SCALE GENOMIC DNA]</scope>
    <source>
        <strain evidence="3 4">Grell-BS-1999</strain>
    </source>
</reference>
<proteinExistence type="predicted"/>
<dbReference type="PANTHER" id="PTHR45712">
    <property type="entry name" value="AGAP008170-PA"/>
    <property type="match status" value="1"/>
</dbReference>
<dbReference type="RefSeq" id="XP_002112271.1">
    <property type="nucleotide sequence ID" value="XM_002112235.1"/>
</dbReference>
<dbReference type="InterPro" id="IPR001611">
    <property type="entry name" value="Leu-rich_rpt"/>
</dbReference>
<dbReference type="CTD" id="6753484"/>
<evidence type="ECO:0000313" key="3">
    <source>
        <dbReference type="EMBL" id="EDV24381.1"/>
    </source>
</evidence>
<dbReference type="eggNOG" id="KOG0619">
    <property type="taxonomic scope" value="Eukaryota"/>
</dbReference>
<dbReference type="HOGENOM" id="CLU_817182_0_0_1"/>
<protein>
    <submittedName>
        <fullName evidence="3">Uncharacterized protein</fullName>
    </submittedName>
</protein>
<dbReference type="InParanoid" id="B3RXA2"/>
<dbReference type="Gene3D" id="3.80.10.10">
    <property type="entry name" value="Ribonuclease Inhibitor"/>
    <property type="match status" value="2"/>
</dbReference>
<dbReference type="KEGG" id="tad:TRIADDRAFT_56137"/>
<dbReference type="Proteomes" id="UP000009022">
    <property type="component" value="Unassembled WGS sequence"/>
</dbReference>
<dbReference type="GeneID" id="6753484"/>
<sequence>MSAISYDELKSLTKLTQLKLGYNAIKTLGNGELMLPALKSLRIENNKLKFIYQHDLDGMPNLEILDLSNNQLQHISHLHFKKSNKLQQLYLSTNNIHTIDNYSFRNLNKLKRFYYLLQSFEHERDKNHYQSNIDWIEFPGIANIEDNAFITLQSLTSLRISNNMLTTLRKNTFTGLRQLQFLALQDNYLQCVSSSVFRQLPQLLIVGTNFTSICCMLQANTTCYSVGKAICPRNINSSSCNVTILPAPSIRCPYRISTSPTPALQASLPTNSTPIYTMNLTATFFTPSTTNSTTIPYTTHPSTSSNGSAISMVPIFHQLKLVLALRTIEDIINNNLMQYL</sequence>
<dbReference type="OMA" id="IAMATIC"/>
<dbReference type="STRING" id="10228.B3RXA2"/>
<dbReference type="PhylomeDB" id="B3RXA2"/>
<dbReference type="SMART" id="SM00369">
    <property type="entry name" value="LRR_TYP"/>
    <property type="match status" value="6"/>
</dbReference>
<evidence type="ECO:0000256" key="2">
    <source>
        <dbReference type="ARBA" id="ARBA00022737"/>
    </source>
</evidence>
<accession>B3RXA2</accession>
<evidence type="ECO:0000256" key="1">
    <source>
        <dbReference type="ARBA" id="ARBA00022614"/>
    </source>
</evidence>
<dbReference type="SUPFAM" id="SSF52058">
    <property type="entry name" value="L domain-like"/>
    <property type="match status" value="1"/>
</dbReference>
<dbReference type="Pfam" id="PF00560">
    <property type="entry name" value="LRR_1"/>
    <property type="match status" value="1"/>
</dbReference>
<dbReference type="InterPro" id="IPR032675">
    <property type="entry name" value="LRR_dom_sf"/>
</dbReference>
<gene>
    <name evidence="3" type="ORF">TRIADDRAFT_56137</name>
</gene>
<dbReference type="PANTHER" id="PTHR45712:SF22">
    <property type="entry name" value="INSULIN-LIKE GROWTH FACTOR-BINDING PROTEIN COMPLEX ACID LABILE SUBUNIT"/>
    <property type="match status" value="1"/>
</dbReference>
<evidence type="ECO:0000313" key="4">
    <source>
        <dbReference type="Proteomes" id="UP000009022"/>
    </source>
</evidence>
<dbReference type="AlphaFoldDB" id="B3RXA2"/>
<dbReference type="Pfam" id="PF13855">
    <property type="entry name" value="LRR_8"/>
    <property type="match status" value="2"/>
</dbReference>
<dbReference type="InterPro" id="IPR003591">
    <property type="entry name" value="Leu-rich_rpt_typical-subtyp"/>
</dbReference>
<dbReference type="PROSITE" id="PS51450">
    <property type="entry name" value="LRR"/>
    <property type="match status" value="2"/>
</dbReference>
<name>B3RXA2_TRIAD</name>
<keyword evidence="2" id="KW-0677">Repeat</keyword>
<dbReference type="EMBL" id="DS985245">
    <property type="protein sequence ID" value="EDV24381.1"/>
    <property type="molecule type" value="Genomic_DNA"/>
</dbReference>
<keyword evidence="1" id="KW-0433">Leucine-rich repeat</keyword>
<organism evidence="3 4">
    <name type="scientific">Trichoplax adhaerens</name>
    <name type="common">Trichoplax reptans</name>
    <dbReference type="NCBI Taxonomy" id="10228"/>
    <lineage>
        <taxon>Eukaryota</taxon>
        <taxon>Metazoa</taxon>
        <taxon>Placozoa</taxon>
        <taxon>Uniplacotomia</taxon>
        <taxon>Trichoplacea</taxon>
        <taxon>Trichoplacidae</taxon>
        <taxon>Trichoplax</taxon>
    </lineage>
</organism>
<dbReference type="InterPro" id="IPR050333">
    <property type="entry name" value="SLRP"/>
</dbReference>
<dbReference type="OrthoDB" id="1687175at2759"/>
<keyword evidence="4" id="KW-1185">Reference proteome</keyword>
<dbReference type="SMART" id="SM00365">
    <property type="entry name" value="LRR_SD22"/>
    <property type="match status" value="3"/>
</dbReference>